<evidence type="ECO:0000313" key="2">
    <source>
        <dbReference type="Proteomes" id="UP000635665"/>
    </source>
</evidence>
<protein>
    <submittedName>
        <fullName evidence="1">Uncharacterized protein</fullName>
    </submittedName>
</protein>
<gene>
    <name evidence="1" type="ORF">I6U50_13505</name>
</gene>
<name>A0ABS0TJ00_9FLAO</name>
<dbReference type="Proteomes" id="UP000635665">
    <property type="component" value="Unassembled WGS sequence"/>
</dbReference>
<accession>A0ABS0TJ00</accession>
<comment type="caution">
    <text evidence="1">The sequence shown here is derived from an EMBL/GenBank/DDBJ whole genome shotgun (WGS) entry which is preliminary data.</text>
</comment>
<dbReference type="EMBL" id="JAEHNY010000013">
    <property type="protein sequence ID" value="MBI6121040.1"/>
    <property type="molecule type" value="Genomic_DNA"/>
</dbReference>
<proteinExistence type="predicted"/>
<keyword evidence="2" id="KW-1185">Reference proteome</keyword>
<sequence length="125" mass="15352">MENPEEYRKFSQPFELLKIDVKNKTITQLYQELNFRAREEYLEHCYRSKKSYNRVMFTQSIFYKRFIFLKVHLRDLSYWLYGNSESMPAELLSAMKAAPDYHNPWGINTRKNMFKNLKFSERKKK</sequence>
<organism evidence="1 2">
    <name type="scientific">Salegentibacter maritimus</name>
    <dbReference type="NCBI Taxonomy" id="2794347"/>
    <lineage>
        <taxon>Bacteria</taxon>
        <taxon>Pseudomonadati</taxon>
        <taxon>Bacteroidota</taxon>
        <taxon>Flavobacteriia</taxon>
        <taxon>Flavobacteriales</taxon>
        <taxon>Flavobacteriaceae</taxon>
        <taxon>Salegentibacter</taxon>
    </lineage>
</organism>
<dbReference type="RefSeq" id="WP_198639229.1">
    <property type="nucleotide sequence ID" value="NZ_JAEHNY010000013.1"/>
</dbReference>
<evidence type="ECO:0000313" key="1">
    <source>
        <dbReference type="EMBL" id="MBI6121040.1"/>
    </source>
</evidence>
<reference evidence="1 2" key="1">
    <citation type="submission" date="2020-12" db="EMBL/GenBank/DDBJ databases">
        <title>Salegentibacter orientalis sp. nov., isolated from costal sediment.</title>
        <authorList>
            <person name="Lian F.-B."/>
        </authorList>
    </citation>
    <scope>NUCLEOTIDE SEQUENCE [LARGE SCALE GENOMIC DNA]</scope>
    <source>
        <strain evidence="1 2">F60176</strain>
    </source>
</reference>